<evidence type="ECO:0000313" key="1">
    <source>
        <dbReference type="EMBL" id="CAB4132793.1"/>
    </source>
</evidence>
<gene>
    <name evidence="1" type="ORF">UFOVP251_13</name>
</gene>
<accession>A0A6J5LHN1</accession>
<dbReference type="EMBL" id="LR796272">
    <property type="protein sequence ID" value="CAB4132793.1"/>
    <property type="molecule type" value="Genomic_DNA"/>
</dbReference>
<protein>
    <recommendedName>
        <fullName evidence="2">DUF1330 domain-containing protein</fullName>
    </recommendedName>
</protein>
<sequence length="63" mass="7202">MRKILTQRFAILKKGGQYLKPVVDDTPYLLFKTEAEAKACMAFDKPSEYKIIKVQVTIQPARA</sequence>
<organism evidence="1">
    <name type="scientific">uncultured Caudovirales phage</name>
    <dbReference type="NCBI Taxonomy" id="2100421"/>
    <lineage>
        <taxon>Viruses</taxon>
        <taxon>Duplodnaviria</taxon>
        <taxon>Heunggongvirae</taxon>
        <taxon>Uroviricota</taxon>
        <taxon>Caudoviricetes</taxon>
        <taxon>Peduoviridae</taxon>
        <taxon>Maltschvirus</taxon>
        <taxon>Maltschvirus maltsch</taxon>
    </lineage>
</organism>
<reference evidence="1" key="1">
    <citation type="submission" date="2020-04" db="EMBL/GenBank/DDBJ databases">
        <authorList>
            <person name="Chiriac C."/>
            <person name="Salcher M."/>
            <person name="Ghai R."/>
            <person name="Kavagutti S V."/>
        </authorList>
    </citation>
    <scope>NUCLEOTIDE SEQUENCE</scope>
</reference>
<name>A0A6J5LHN1_9CAUD</name>
<evidence type="ECO:0008006" key="2">
    <source>
        <dbReference type="Google" id="ProtNLM"/>
    </source>
</evidence>
<proteinExistence type="predicted"/>